<keyword evidence="3" id="KW-1185">Reference proteome</keyword>
<dbReference type="Proteomes" id="UP000589036">
    <property type="component" value="Unassembled WGS sequence"/>
</dbReference>
<dbReference type="EMBL" id="JACCCC010000001">
    <property type="protein sequence ID" value="NYE50342.1"/>
    <property type="molecule type" value="Genomic_DNA"/>
</dbReference>
<feature type="signal peptide" evidence="1">
    <location>
        <begin position="1"/>
        <end position="25"/>
    </location>
</feature>
<evidence type="ECO:0000313" key="3">
    <source>
        <dbReference type="Proteomes" id="UP000589036"/>
    </source>
</evidence>
<protein>
    <submittedName>
        <fullName evidence="2">Uncharacterized protein</fullName>
    </submittedName>
</protein>
<dbReference type="AlphaFoldDB" id="A0A852U4C6"/>
<accession>A0A852U4C6</accession>
<proteinExistence type="predicted"/>
<organism evidence="2 3">
    <name type="scientific">Spinactinospora alkalitolerans</name>
    <dbReference type="NCBI Taxonomy" id="687207"/>
    <lineage>
        <taxon>Bacteria</taxon>
        <taxon>Bacillati</taxon>
        <taxon>Actinomycetota</taxon>
        <taxon>Actinomycetes</taxon>
        <taxon>Streptosporangiales</taxon>
        <taxon>Nocardiopsidaceae</taxon>
        <taxon>Spinactinospora</taxon>
    </lineage>
</organism>
<sequence>MPMKRTLVSVAASLGLAVASFGVMGAAAPAAEAGLVCSPVISSDRGHVYTVCKGSSGNSYNEVRAIARCGTQKTYGPWVNGNVATSRAYCGNRFAAESGAVQLR</sequence>
<evidence type="ECO:0000313" key="2">
    <source>
        <dbReference type="EMBL" id="NYE50342.1"/>
    </source>
</evidence>
<gene>
    <name evidence="2" type="ORF">HDA32_005462</name>
</gene>
<evidence type="ECO:0000256" key="1">
    <source>
        <dbReference type="SAM" id="SignalP"/>
    </source>
</evidence>
<reference evidence="2 3" key="1">
    <citation type="submission" date="2020-07" db="EMBL/GenBank/DDBJ databases">
        <title>Sequencing the genomes of 1000 actinobacteria strains.</title>
        <authorList>
            <person name="Klenk H.-P."/>
        </authorList>
    </citation>
    <scope>NUCLEOTIDE SEQUENCE [LARGE SCALE GENOMIC DNA]</scope>
    <source>
        <strain evidence="2 3">CXB654</strain>
    </source>
</reference>
<name>A0A852U4C6_9ACTN</name>
<dbReference type="RefSeq" id="WP_179645840.1">
    <property type="nucleotide sequence ID" value="NZ_BAAAYY010000014.1"/>
</dbReference>
<keyword evidence="1" id="KW-0732">Signal</keyword>
<comment type="caution">
    <text evidence="2">The sequence shown here is derived from an EMBL/GenBank/DDBJ whole genome shotgun (WGS) entry which is preliminary data.</text>
</comment>
<feature type="chain" id="PRO_5038950800" evidence="1">
    <location>
        <begin position="26"/>
        <end position="104"/>
    </location>
</feature>